<dbReference type="AlphaFoldDB" id="A0A816S6L3"/>
<sequence length="64" mass="7319">MSTLSWFVSQCLYFLEWFVFVGFSEAVGNRCNQGLSHLSLGARGNRFVCQVLSFSLVRTRFVGY</sequence>
<reference evidence="2" key="1">
    <citation type="submission" date="2021-01" db="EMBL/GenBank/DDBJ databases">
        <authorList>
            <consortium name="Genoscope - CEA"/>
            <person name="William W."/>
        </authorList>
    </citation>
    <scope>NUCLEOTIDE SEQUENCE</scope>
</reference>
<feature type="chain" id="PRO_5032376404" evidence="1">
    <location>
        <begin position="27"/>
        <end position="64"/>
    </location>
</feature>
<protein>
    <submittedName>
        <fullName evidence="2">(rape) hypothetical protein</fullName>
    </submittedName>
</protein>
<name>A0A816S6L3_BRANA</name>
<organism evidence="2">
    <name type="scientific">Brassica napus</name>
    <name type="common">Rape</name>
    <dbReference type="NCBI Taxonomy" id="3708"/>
    <lineage>
        <taxon>Eukaryota</taxon>
        <taxon>Viridiplantae</taxon>
        <taxon>Streptophyta</taxon>
        <taxon>Embryophyta</taxon>
        <taxon>Tracheophyta</taxon>
        <taxon>Spermatophyta</taxon>
        <taxon>Magnoliopsida</taxon>
        <taxon>eudicotyledons</taxon>
        <taxon>Gunneridae</taxon>
        <taxon>Pentapetalae</taxon>
        <taxon>rosids</taxon>
        <taxon>malvids</taxon>
        <taxon>Brassicales</taxon>
        <taxon>Brassicaceae</taxon>
        <taxon>Brassiceae</taxon>
        <taxon>Brassica</taxon>
    </lineage>
</organism>
<keyword evidence="1" id="KW-0732">Signal</keyword>
<evidence type="ECO:0000313" key="2">
    <source>
        <dbReference type="EMBL" id="CAF2081343.1"/>
    </source>
</evidence>
<dbReference type="EMBL" id="HG994360">
    <property type="protein sequence ID" value="CAF2081343.1"/>
    <property type="molecule type" value="Genomic_DNA"/>
</dbReference>
<evidence type="ECO:0000256" key="1">
    <source>
        <dbReference type="SAM" id="SignalP"/>
    </source>
</evidence>
<feature type="signal peptide" evidence="1">
    <location>
        <begin position="1"/>
        <end position="26"/>
    </location>
</feature>
<dbReference type="Proteomes" id="UP001295469">
    <property type="component" value="Chromosome A06"/>
</dbReference>
<proteinExistence type="predicted"/>
<accession>A0A816S6L3</accession>
<gene>
    <name evidence="2" type="ORF">DARMORV10_A06P02330.1</name>
</gene>